<evidence type="ECO:0000256" key="1">
    <source>
        <dbReference type="SAM" id="Phobius"/>
    </source>
</evidence>
<dbReference type="Proteomes" id="UP001432322">
    <property type="component" value="Unassembled WGS sequence"/>
</dbReference>
<gene>
    <name evidence="3" type="ORF">PFISCL1PPCAC_14736</name>
</gene>
<sequence length="167" mass="19345">VMLRLFVAFFLFIAIALAQFGMGGFNNRGFNSNNRFNQPSRGFQGNNSYFRFIFAFTLPINLVTFYLIQTKTPSRSTSFKYLLLNLHFWVSFNDVFNSILFNGIPLFPIVGGFCEGLLCRAGVPMHYCLSVLHHLFTNIDFSLVMGFMYRHQTLLPHYHSLKMTKVR</sequence>
<feature type="signal peptide" evidence="2">
    <location>
        <begin position="1"/>
        <end position="18"/>
    </location>
</feature>
<dbReference type="PANTHER" id="PTHR45830:SF15">
    <property type="entry name" value="SERPENTINE RECEPTOR, CLASS I"/>
    <property type="match status" value="1"/>
</dbReference>
<organism evidence="3 4">
    <name type="scientific">Pristionchus fissidentatus</name>
    <dbReference type="NCBI Taxonomy" id="1538716"/>
    <lineage>
        <taxon>Eukaryota</taxon>
        <taxon>Metazoa</taxon>
        <taxon>Ecdysozoa</taxon>
        <taxon>Nematoda</taxon>
        <taxon>Chromadorea</taxon>
        <taxon>Rhabditida</taxon>
        <taxon>Rhabditina</taxon>
        <taxon>Diplogasteromorpha</taxon>
        <taxon>Diplogasteroidea</taxon>
        <taxon>Neodiplogasteridae</taxon>
        <taxon>Pristionchus</taxon>
    </lineage>
</organism>
<dbReference type="PANTHER" id="PTHR45830">
    <property type="entry name" value="SERPENTINE RECEPTOR, CLASS I"/>
    <property type="match status" value="1"/>
</dbReference>
<feature type="chain" id="PRO_5043529039" description="G protein-coupled receptor" evidence="2">
    <location>
        <begin position="19"/>
        <end position="167"/>
    </location>
</feature>
<dbReference type="EMBL" id="BTSY01000004">
    <property type="protein sequence ID" value="GMT23439.1"/>
    <property type="molecule type" value="Genomic_DNA"/>
</dbReference>
<dbReference type="InterPro" id="IPR019422">
    <property type="entry name" value="7TM_GPCR_serpentine_rcpt_Srh"/>
</dbReference>
<evidence type="ECO:0000256" key="2">
    <source>
        <dbReference type="SAM" id="SignalP"/>
    </source>
</evidence>
<evidence type="ECO:0000313" key="3">
    <source>
        <dbReference type="EMBL" id="GMT23439.1"/>
    </source>
</evidence>
<accession>A0AAV5W0G1</accession>
<keyword evidence="1" id="KW-0472">Membrane</keyword>
<feature type="transmembrane region" description="Helical" evidence="1">
    <location>
        <begin position="49"/>
        <end position="68"/>
    </location>
</feature>
<dbReference type="Pfam" id="PF10318">
    <property type="entry name" value="7TM_GPCR_Srh"/>
    <property type="match status" value="1"/>
</dbReference>
<name>A0AAV5W0G1_9BILA</name>
<keyword evidence="1" id="KW-1133">Transmembrane helix</keyword>
<keyword evidence="1" id="KW-0812">Transmembrane</keyword>
<protein>
    <recommendedName>
        <fullName evidence="5">G protein-coupled receptor</fullName>
    </recommendedName>
</protein>
<reference evidence="3" key="1">
    <citation type="submission" date="2023-10" db="EMBL/GenBank/DDBJ databases">
        <title>Genome assembly of Pristionchus species.</title>
        <authorList>
            <person name="Yoshida K."/>
            <person name="Sommer R.J."/>
        </authorList>
    </citation>
    <scope>NUCLEOTIDE SEQUENCE</scope>
    <source>
        <strain evidence="3">RS5133</strain>
    </source>
</reference>
<comment type="caution">
    <text evidence="3">The sequence shown here is derived from an EMBL/GenBank/DDBJ whole genome shotgun (WGS) entry which is preliminary data.</text>
</comment>
<feature type="non-terminal residue" evidence="3">
    <location>
        <position position="1"/>
    </location>
</feature>
<keyword evidence="2" id="KW-0732">Signal</keyword>
<dbReference type="AlphaFoldDB" id="A0AAV5W0G1"/>
<evidence type="ECO:0000313" key="4">
    <source>
        <dbReference type="Proteomes" id="UP001432322"/>
    </source>
</evidence>
<proteinExistence type="predicted"/>
<feature type="non-terminal residue" evidence="3">
    <location>
        <position position="167"/>
    </location>
</feature>
<evidence type="ECO:0008006" key="5">
    <source>
        <dbReference type="Google" id="ProtNLM"/>
    </source>
</evidence>
<keyword evidence="4" id="KW-1185">Reference proteome</keyword>